<organism evidence="5 6">
    <name type="scientific">Lactiplantibacillus daowaiensis</name>
    <dbReference type="NCBI Taxonomy" id="2559918"/>
    <lineage>
        <taxon>Bacteria</taxon>
        <taxon>Bacillati</taxon>
        <taxon>Bacillota</taxon>
        <taxon>Bacilli</taxon>
        <taxon>Lactobacillales</taxon>
        <taxon>Lactobacillaceae</taxon>
        <taxon>Lactiplantibacillus</taxon>
    </lineage>
</organism>
<dbReference type="RefSeq" id="WP_137629457.1">
    <property type="nucleotide sequence ID" value="NZ_BJDJ01000023.1"/>
</dbReference>
<proteinExistence type="predicted"/>
<evidence type="ECO:0000256" key="2">
    <source>
        <dbReference type="ARBA" id="ARBA00023125"/>
    </source>
</evidence>
<evidence type="ECO:0000256" key="1">
    <source>
        <dbReference type="ARBA" id="ARBA00023015"/>
    </source>
</evidence>
<dbReference type="PANTHER" id="PTHR43280">
    <property type="entry name" value="ARAC-FAMILY TRANSCRIPTIONAL REGULATOR"/>
    <property type="match status" value="1"/>
</dbReference>
<dbReference type="InterPro" id="IPR018062">
    <property type="entry name" value="HTH_AraC-typ_CS"/>
</dbReference>
<dbReference type="SMART" id="SM00342">
    <property type="entry name" value="HTH_ARAC"/>
    <property type="match status" value="1"/>
</dbReference>
<reference evidence="6" key="1">
    <citation type="journal article" date="2019" name="Int. J. Syst. Evol. Microbiol.">
        <title>The Global Catalogue of Microorganisms (GCM) 10K type strain sequencing project: providing services to taxonomists for standard genome sequencing and annotation.</title>
        <authorList>
            <consortium name="The Broad Institute Genomics Platform"/>
            <consortium name="The Broad Institute Genome Sequencing Center for Infectious Disease"/>
            <person name="Wu L."/>
            <person name="Ma J."/>
        </authorList>
    </citation>
    <scope>NUCLEOTIDE SEQUENCE [LARGE SCALE GENOMIC DNA]</scope>
    <source>
        <strain evidence="6">CCM 8933</strain>
    </source>
</reference>
<dbReference type="SUPFAM" id="SSF46689">
    <property type="entry name" value="Homeodomain-like"/>
    <property type="match status" value="1"/>
</dbReference>
<dbReference type="Pfam" id="PF12833">
    <property type="entry name" value="HTH_18"/>
    <property type="match status" value="1"/>
</dbReference>
<gene>
    <name evidence="5" type="ORF">ACFP5Y_04945</name>
</gene>
<protein>
    <submittedName>
        <fullName evidence="5">Helix-turn-helix domain-containing protein</fullName>
    </submittedName>
</protein>
<name>A0ABW1RYT4_9LACO</name>
<keyword evidence="2" id="KW-0238">DNA-binding</keyword>
<dbReference type="InterPro" id="IPR020449">
    <property type="entry name" value="Tscrpt_reg_AraC-type_HTH"/>
</dbReference>
<dbReference type="InterPro" id="IPR009057">
    <property type="entry name" value="Homeodomain-like_sf"/>
</dbReference>
<dbReference type="PROSITE" id="PS01124">
    <property type="entry name" value="HTH_ARAC_FAMILY_2"/>
    <property type="match status" value="1"/>
</dbReference>
<sequence length="301" mass="34269">MAKNYVVASELALKETDFNETSFKIGSENENISTCFHIRFIESLSACELSLNGKYVSLSPFDVIMLSSPQPMTLSNLAAPAQLRVFSECLHAPTPLNMVVVGDNPMVHDLMNAGEHDPHYIVYRHLNDQIKHRYFDLLAEIERQDLTDVFLSYQREMTAGLLLTELLRNHEQTISISDSDFPGTDIHHASADTQSGLIFNYLVRHSQDATLRGTAAHFGYDKNYFSRLCRKLFDKSFTGQLAFIRIELAKRMLALSNKTIEEIAFELGYKNMSSFFAVFKRALNMTPNEYRASHGYRRTTS</sequence>
<dbReference type="Gene3D" id="1.10.10.60">
    <property type="entry name" value="Homeodomain-like"/>
    <property type="match status" value="2"/>
</dbReference>
<accession>A0ABW1RYT4</accession>
<evidence type="ECO:0000259" key="4">
    <source>
        <dbReference type="PROSITE" id="PS01124"/>
    </source>
</evidence>
<evidence type="ECO:0000313" key="6">
    <source>
        <dbReference type="Proteomes" id="UP001596282"/>
    </source>
</evidence>
<feature type="domain" description="HTH araC/xylS-type" evidence="4">
    <location>
        <begin position="196"/>
        <end position="293"/>
    </location>
</feature>
<keyword evidence="6" id="KW-1185">Reference proteome</keyword>
<dbReference type="PANTHER" id="PTHR43280:SF2">
    <property type="entry name" value="HTH-TYPE TRANSCRIPTIONAL REGULATOR EXSA"/>
    <property type="match status" value="1"/>
</dbReference>
<keyword evidence="1" id="KW-0805">Transcription regulation</keyword>
<dbReference type="Proteomes" id="UP001596282">
    <property type="component" value="Unassembled WGS sequence"/>
</dbReference>
<evidence type="ECO:0000313" key="5">
    <source>
        <dbReference type="EMBL" id="MFC6180567.1"/>
    </source>
</evidence>
<dbReference type="PROSITE" id="PS00041">
    <property type="entry name" value="HTH_ARAC_FAMILY_1"/>
    <property type="match status" value="1"/>
</dbReference>
<keyword evidence="3" id="KW-0804">Transcription</keyword>
<dbReference type="PRINTS" id="PR00032">
    <property type="entry name" value="HTHARAC"/>
</dbReference>
<evidence type="ECO:0000256" key="3">
    <source>
        <dbReference type="ARBA" id="ARBA00023163"/>
    </source>
</evidence>
<comment type="caution">
    <text evidence="5">The sequence shown here is derived from an EMBL/GenBank/DDBJ whole genome shotgun (WGS) entry which is preliminary data.</text>
</comment>
<dbReference type="EMBL" id="JBHSSC010000013">
    <property type="protein sequence ID" value="MFC6180567.1"/>
    <property type="molecule type" value="Genomic_DNA"/>
</dbReference>
<dbReference type="InterPro" id="IPR018060">
    <property type="entry name" value="HTH_AraC"/>
</dbReference>